<evidence type="ECO:0000256" key="1">
    <source>
        <dbReference type="SAM" id="MobiDB-lite"/>
    </source>
</evidence>
<dbReference type="EMBL" id="KZ679141">
    <property type="protein sequence ID" value="PTB72463.1"/>
    <property type="molecule type" value="Genomic_DNA"/>
</dbReference>
<evidence type="ECO:0000313" key="2">
    <source>
        <dbReference type="EMBL" id="PTB72463.1"/>
    </source>
</evidence>
<protein>
    <submittedName>
        <fullName evidence="2">Uncharacterized protein</fullName>
    </submittedName>
</protein>
<dbReference type="OrthoDB" id="10502964at2759"/>
<dbReference type="AlphaFoldDB" id="A0A2T4BT26"/>
<proteinExistence type="predicted"/>
<accession>A0A2T4BT26</accession>
<feature type="region of interest" description="Disordered" evidence="1">
    <location>
        <begin position="1"/>
        <end position="23"/>
    </location>
</feature>
<name>A0A2T4BT26_TRILO</name>
<organism evidence="2 3">
    <name type="scientific">Trichoderma longibrachiatum ATCC 18648</name>
    <dbReference type="NCBI Taxonomy" id="983965"/>
    <lineage>
        <taxon>Eukaryota</taxon>
        <taxon>Fungi</taxon>
        <taxon>Dikarya</taxon>
        <taxon>Ascomycota</taxon>
        <taxon>Pezizomycotina</taxon>
        <taxon>Sordariomycetes</taxon>
        <taxon>Hypocreomycetidae</taxon>
        <taxon>Hypocreales</taxon>
        <taxon>Hypocreaceae</taxon>
        <taxon>Trichoderma</taxon>
    </lineage>
</organism>
<dbReference type="Proteomes" id="UP000240760">
    <property type="component" value="Unassembled WGS sequence"/>
</dbReference>
<gene>
    <name evidence="2" type="ORF">M440DRAFT_1425601</name>
</gene>
<reference evidence="2 3" key="1">
    <citation type="submission" date="2016-07" db="EMBL/GenBank/DDBJ databases">
        <title>Multiple horizontal gene transfer events from other fungi enriched the ability of initially mycotrophic Trichoderma (Ascomycota) to feed on dead plant biomass.</title>
        <authorList>
            <consortium name="DOE Joint Genome Institute"/>
            <person name="Aerts A."/>
            <person name="Atanasova L."/>
            <person name="Chenthamara K."/>
            <person name="Zhang J."/>
            <person name="Grujic M."/>
            <person name="Henrissat B."/>
            <person name="Kuo A."/>
            <person name="Salamov A."/>
            <person name="Lipzen A."/>
            <person name="Labutti K."/>
            <person name="Barry K."/>
            <person name="Miao Y."/>
            <person name="Rahimi M.J."/>
            <person name="Shen Q."/>
            <person name="Grigoriev I.V."/>
            <person name="Kubicek C.P."/>
            <person name="Druzhinina I.S."/>
        </authorList>
    </citation>
    <scope>NUCLEOTIDE SEQUENCE [LARGE SCALE GENOMIC DNA]</scope>
    <source>
        <strain evidence="2 3">ATCC 18648</strain>
    </source>
</reference>
<evidence type="ECO:0000313" key="3">
    <source>
        <dbReference type="Proteomes" id="UP000240760"/>
    </source>
</evidence>
<keyword evidence="3" id="KW-1185">Reference proteome</keyword>
<sequence>MTTPVESASHKGQRRPEVPKCRRPQLEALPAGEVARALALGVVAVAASHVQRKPDGTDQPRCGASEQALRLVCVCVRVDVRVARRGSVKWHRVGHAHAQRRSEGDAVGRPGATSVSVASAALEPRFLGWRSSMSRPTPRPDDRKGRLSALTDLATHVAKRLRDPSYAA</sequence>